<name>A0A8D8CA79_CULPI</name>
<proteinExistence type="predicted"/>
<protein>
    <submittedName>
        <fullName evidence="1">(northern house mosquito) hypothetical protein</fullName>
    </submittedName>
</protein>
<accession>A0A8D8CA79</accession>
<reference evidence="1" key="1">
    <citation type="submission" date="2021-05" db="EMBL/GenBank/DDBJ databases">
        <authorList>
            <person name="Alioto T."/>
            <person name="Alioto T."/>
            <person name="Gomez Garrido J."/>
        </authorList>
    </citation>
    <scope>NUCLEOTIDE SEQUENCE</scope>
</reference>
<evidence type="ECO:0000313" key="1">
    <source>
        <dbReference type="EMBL" id="CAG6490358.1"/>
    </source>
</evidence>
<dbReference type="AlphaFoldDB" id="A0A8D8CA79"/>
<dbReference type="EMBL" id="HBUE01115295">
    <property type="protein sequence ID" value="CAG6490358.1"/>
    <property type="molecule type" value="Transcribed_RNA"/>
</dbReference>
<sequence>MHVRKNRFATGFGTGPRFFASLLRTTNKKIINKSLNHVLIDGTQASQPVLSKARFCLSRGVPGAIVCAGRRYLSFAKLKPVDQSEAGAKQRQQQQWSNDVKTLREFPDPPPLRVHVCWRRSTSQGVKHFHTLWRPREVLVLKTHPHCCAD</sequence>
<organism evidence="1">
    <name type="scientific">Culex pipiens</name>
    <name type="common">House mosquito</name>
    <dbReference type="NCBI Taxonomy" id="7175"/>
    <lineage>
        <taxon>Eukaryota</taxon>
        <taxon>Metazoa</taxon>
        <taxon>Ecdysozoa</taxon>
        <taxon>Arthropoda</taxon>
        <taxon>Hexapoda</taxon>
        <taxon>Insecta</taxon>
        <taxon>Pterygota</taxon>
        <taxon>Neoptera</taxon>
        <taxon>Endopterygota</taxon>
        <taxon>Diptera</taxon>
        <taxon>Nematocera</taxon>
        <taxon>Culicoidea</taxon>
        <taxon>Culicidae</taxon>
        <taxon>Culicinae</taxon>
        <taxon>Culicini</taxon>
        <taxon>Culex</taxon>
        <taxon>Culex</taxon>
    </lineage>
</organism>